<evidence type="ECO:0000256" key="1">
    <source>
        <dbReference type="PROSITE-ProRule" id="PRU01360"/>
    </source>
</evidence>
<gene>
    <name evidence="2" type="ORF">NCTC13100_02006</name>
</gene>
<dbReference type="Proteomes" id="UP000254263">
    <property type="component" value="Unassembled WGS sequence"/>
</dbReference>
<dbReference type="GO" id="GO:0009279">
    <property type="term" value="C:cell outer membrane"/>
    <property type="evidence" value="ECO:0007669"/>
    <property type="project" value="UniProtKB-SubCell"/>
</dbReference>
<keyword evidence="1" id="KW-0472">Membrane</keyword>
<dbReference type="AlphaFoldDB" id="A0A379ECD5"/>
<keyword evidence="1" id="KW-0812">Transmembrane</keyword>
<dbReference type="PROSITE" id="PS52016">
    <property type="entry name" value="TONB_DEPENDENT_REC_3"/>
    <property type="match status" value="1"/>
</dbReference>
<keyword evidence="1" id="KW-0813">Transport</keyword>
<organism evidence="2 3">
    <name type="scientific">Porphyromonas macacae</name>
    <dbReference type="NCBI Taxonomy" id="28115"/>
    <lineage>
        <taxon>Bacteria</taxon>
        <taxon>Pseudomonadati</taxon>
        <taxon>Bacteroidota</taxon>
        <taxon>Bacteroidia</taxon>
        <taxon>Bacteroidales</taxon>
        <taxon>Porphyromonadaceae</taxon>
        <taxon>Porphyromonas</taxon>
    </lineage>
</organism>
<sequence length="119" mass="13141">MINSNDIENISVIKDAAAASLYGSRAANGVIVITTKRGQTGKTRFSFKADWGFSDMAINYRPVLDGEKRRELLKLGLENFILYKQGGTPEDAKAFAESKIEIMHPCLGPAVIRIGEIYF</sequence>
<evidence type="ECO:0000313" key="3">
    <source>
        <dbReference type="Proteomes" id="UP000254263"/>
    </source>
</evidence>
<dbReference type="SUPFAM" id="SSF56935">
    <property type="entry name" value="Porins"/>
    <property type="match status" value="1"/>
</dbReference>
<reference evidence="2 3" key="1">
    <citation type="submission" date="2018-06" db="EMBL/GenBank/DDBJ databases">
        <authorList>
            <consortium name="Pathogen Informatics"/>
            <person name="Doyle S."/>
        </authorList>
    </citation>
    <scope>NUCLEOTIDE SEQUENCE [LARGE SCALE GENOMIC DNA]</scope>
    <source>
        <strain evidence="2 3">NCTC13100</strain>
    </source>
</reference>
<evidence type="ECO:0000313" key="2">
    <source>
        <dbReference type="EMBL" id="SUB93772.1"/>
    </source>
</evidence>
<keyword evidence="1" id="KW-0998">Cell outer membrane</keyword>
<name>A0A379ECD5_9PORP</name>
<dbReference type="RefSeq" id="WP_256593001.1">
    <property type="nucleotide sequence ID" value="NZ_UGTI01000005.1"/>
</dbReference>
<accession>A0A379ECD5</accession>
<dbReference type="InterPro" id="IPR039426">
    <property type="entry name" value="TonB-dep_rcpt-like"/>
</dbReference>
<keyword evidence="2" id="KW-0675">Receptor</keyword>
<dbReference type="InterPro" id="IPR023997">
    <property type="entry name" value="TonB-dep_OMP_SusC/RagA_CS"/>
</dbReference>
<dbReference type="NCBIfam" id="TIGR04057">
    <property type="entry name" value="SusC_RagA_signa"/>
    <property type="match status" value="1"/>
</dbReference>
<protein>
    <submittedName>
        <fullName evidence="2">Outer membrane receptor for ferrienterochelin and colicins</fullName>
    </submittedName>
</protein>
<dbReference type="EMBL" id="UGTI01000005">
    <property type="protein sequence ID" value="SUB93772.1"/>
    <property type="molecule type" value="Genomic_DNA"/>
</dbReference>
<keyword evidence="1" id="KW-1134">Transmembrane beta strand</keyword>
<dbReference type="InterPro" id="IPR037066">
    <property type="entry name" value="Plug_dom_sf"/>
</dbReference>
<dbReference type="Gene3D" id="2.170.130.10">
    <property type="entry name" value="TonB-dependent receptor, plug domain"/>
    <property type="match status" value="1"/>
</dbReference>
<comment type="similarity">
    <text evidence="1">Belongs to the TonB-dependent receptor family.</text>
</comment>
<comment type="subcellular location">
    <subcellularLocation>
        <location evidence="1">Cell outer membrane</location>
        <topology evidence="1">Multi-pass membrane protein</topology>
    </subcellularLocation>
</comment>
<proteinExistence type="inferred from homology"/>